<dbReference type="InterPro" id="IPR050807">
    <property type="entry name" value="TransReg_Diox_bact_type"/>
</dbReference>
<sequence>MNVGKNIKKIRKEKNITLEQLSKKTGFSAGYISQIENGKREKPSREFLKSITYGLDVSETYLITGKKTMADLSEDELKKSWEESQNSFKESRKNFRTRIDNDLKEILTMELGYTEELFLSVALKFLKNSTVNDLTMITAILKQYNDYNNIYYITEDKEALLQDIENIKEQIEIIFQTRYGIARYDESEKSD</sequence>
<organism evidence="3 4">
    <name type="scientific">Staphylococcus lutrae</name>
    <dbReference type="NCBI Taxonomy" id="155085"/>
    <lineage>
        <taxon>Bacteria</taxon>
        <taxon>Bacillati</taxon>
        <taxon>Bacillota</taxon>
        <taxon>Bacilli</taxon>
        <taxon>Bacillales</taxon>
        <taxon>Staphylococcaceae</taxon>
        <taxon>Staphylococcus</taxon>
    </lineage>
</organism>
<dbReference type="InterPro" id="IPR010982">
    <property type="entry name" value="Lambda_DNA-bd_dom_sf"/>
</dbReference>
<keyword evidence="1" id="KW-0238">DNA-binding</keyword>
<reference evidence="3 4" key="1">
    <citation type="submission" date="2017-04" db="EMBL/GenBank/DDBJ databases">
        <authorList>
            <person name="Veseli I.A."/>
            <person name="Tang C."/>
            <person name="Pombert J.-F."/>
        </authorList>
    </citation>
    <scope>NUCLEOTIDE SEQUENCE [LARGE SCALE GENOMIC DNA]</scope>
    <source>
        <strain evidence="3 4">ATCC 700373</strain>
    </source>
</reference>
<dbReference type="CDD" id="cd00093">
    <property type="entry name" value="HTH_XRE"/>
    <property type="match status" value="1"/>
</dbReference>
<dbReference type="GO" id="GO:0003700">
    <property type="term" value="F:DNA-binding transcription factor activity"/>
    <property type="evidence" value="ECO:0007669"/>
    <property type="project" value="TreeGrafter"/>
</dbReference>
<dbReference type="Gene3D" id="1.10.260.40">
    <property type="entry name" value="lambda repressor-like DNA-binding domains"/>
    <property type="match status" value="1"/>
</dbReference>
<dbReference type="SMART" id="SM00530">
    <property type="entry name" value="HTH_XRE"/>
    <property type="match status" value="1"/>
</dbReference>
<evidence type="ECO:0000313" key="3">
    <source>
        <dbReference type="EMBL" id="ARJ51312.1"/>
    </source>
</evidence>
<evidence type="ECO:0000259" key="2">
    <source>
        <dbReference type="PROSITE" id="PS50943"/>
    </source>
</evidence>
<gene>
    <name evidence="3" type="ORF">B5P37_08325</name>
</gene>
<evidence type="ECO:0000256" key="1">
    <source>
        <dbReference type="ARBA" id="ARBA00023125"/>
    </source>
</evidence>
<dbReference type="InterPro" id="IPR001387">
    <property type="entry name" value="Cro/C1-type_HTH"/>
</dbReference>
<dbReference type="PANTHER" id="PTHR46797:SF1">
    <property type="entry name" value="METHYLPHOSPHONATE SYNTHASE"/>
    <property type="match status" value="1"/>
</dbReference>
<dbReference type="Pfam" id="PF12844">
    <property type="entry name" value="HTH_19"/>
    <property type="match status" value="1"/>
</dbReference>
<proteinExistence type="predicted"/>
<accession>A0AAC9RUX3</accession>
<dbReference type="SUPFAM" id="SSF47413">
    <property type="entry name" value="lambda repressor-like DNA-binding domains"/>
    <property type="match status" value="1"/>
</dbReference>
<keyword evidence="4" id="KW-1185">Reference proteome</keyword>
<protein>
    <recommendedName>
        <fullName evidence="2">HTH cro/C1-type domain-containing protein</fullName>
    </recommendedName>
</protein>
<dbReference type="KEGG" id="slz:B5P37_08325"/>
<dbReference type="GO" id="GO:0005829">
    <property type="term" value="C:cytosol"/>
    <property type="evidence" value="ECO:0007669"/>
    <property type="project" value="TreeGrafter"/>
</dbReference>
<dbReference type="RefSeq" id="WP_085237784.1">
    <property type="nucleotide sequence ID" value="NZ_CP020773.1"/>
</dbReference>
<feature type="domain" description="HTH cro/C1-type" evidence="2">
    <location>
        <begin position="7"/>
        <end position="62"/>
    </location>
</feature>
<dbReference type="EMBL" id="CP020773">
    <property type="protein sequence ID" value="ARJ51312.1"/>
    <property type="molecule type" value="Genomic_DNA"/>
</dbReference>
<evidence type="ECO:0000313" key="4">
    <source>
        <dbReference type="Proteomes" id="UP000242864"/>
    </source>
</evidence>
<dbReference type="PROSITE" id="PS50943">
    <property type="entry name" value="HTH_CROC1"/>
    <property type="match status" value="1"/>
</dbReference>
<dbReference type="PANTHER" id="PTHR46797">
    <property type="entry name" value="HTH-TYPE TRANSCRIPTIONAL REGULATOR"/>
    <property type="match status" value="1"/>
</dbReference>
<dbReference type="Proteomes" id="UP000242864">
    <property type="component" value="Chromosome"/>
</dbReference>
<name>A0AAC9RUX3_9STAP</name>
<dbReference type="AlphaFoldDB" id="A0AAC9RUX3"/>
<dbReference type="GO" id="GO:0003677">
    <property type="term" value="F:DNA binding"/>
    <property type="evidence" value="ECO:0007669"/>
    <property type="project" value="UniProtKB-KW"/>
</dbReference>